<evidence type="ECO:0000256" key="2">
    <source>
        <dbReference type="ARBA" id="ARBA00006448"/>
    </source>
</evidence>
<evidence type="ECO:0000256" key="1">
    <source>
        <dbReference type="ARBA" id="ARBA00004651"/>
    </source>
</evidence>
<keyword evidence="3" id="KW-1003">Cell membrane</keyword>
<dbReference type="Gene3D" id="3.30.240.20">
    <property type="entry name" value="bsu07140 like domains"/>
    <property type="match status" value="2"/>
</dbReference>
<evidence type="ECO:0000256" key="6">
    <source>
        <dbReference type="ARBA" id="ARBA00023136"/>
    </source>
</evidence>
<evidence type="ECO:0000256" key="5">
    <source>
        <dbReference type="ARBA" id="ARBA00022989"/>
    </source>
</evidence>
<dbReference type="Proteomes" id="UP000563151">
    <property type="component" value="Unassembled WGS sequence"/>
</dbReference>
<dbReference type="InterPro" id="IPR007353">
    <property type="entry name" value="DUF421"/>
</dbReference>
<keyword evidence="4 7" id="KW-0812">Transmembrane</keyword>
<dbReference type="RefSeq" id="WP_035144287.1">
    <property type="nucleotide sequence ID" value="NZ_JAAZWO010000005.1"/>
</dbReference>
<dbReference type="EMBL" id="JAAZWO010000005">
    <property type="protein sequence ID" value="MBC2397265.1"/>
    <property type="molecule type" value="Genomic_DNA"/>
</dbReference>
<dbReference type="GO" id="GO:0005886">
    <property type="term" value="C:plasma membrane"/>
    <property type="evidence" value="ECO:0007669"/>
    <property type="project" value="UniProtKB-SubCell"/>
</dbReference>
<evidence type="ECO:0000259" key="8">
    <source>
        <dbReference type="Pfam" id="PF04239"/>
    </source>
</evidence>
<protein>
    <submittedName>
        <fullName evidence="9">DUF421 domain-containing protein</fullName>
    </submittedName>
</protein>
<proteinExistence type="inferred from homology"/>
<dbReference type="PANTHER" id="PTHR34582:SF6">
    <property type="entry name" value="UPF0702 TRANSMEMBRANE PROTEIN YCAP"/>
    <property type="match status" value="1"/>
</dbReference>
<evidence type="ECO:0000256" key="3">
    <source>
        <dbReference type="ARBA" id="ARBA00022475"/>
    </source>
</evidence>
<dbReference type="AlphaFoldDB" id="A0A923EBB4"/>
<gene>
    <name evidence="9" type="ORF">HGG79_05650</name>
</gene>
<keyword evidence="6 7" id="KW-0472">Membrane</keyword>
<evidence type="ECO:0000313" key="9">
    <source>
        <dbReference type="EMBL" id="MBC2397265.1"/>
    </source>
</evidence>
<evidence type="ECO:0000313" key="10">
    <source>
        <dbReference type="Proteomes" id="UP000563151"/>
    </source>
</evidence>
<evidence type="ECO:0000256" key="7">
    <source>
        <dbReference type="SAM" id="Phobius"/>
    </source>
</evidence>
<comment type="subcellular location">
    <subcellularLocation>
        <location evidence="1">Cell membrane</location>
        <topology evidence="1">Multi-pass membrane protein</topology>
    </subcellularLocation>
</comment>
<dbReference type="PANTHER" id="PTHR34582">
    <property type="entry name" value="UPF0702 TRANSMEMBRANE PROTEIN YCAP"/>
    <property type="match status" value="1"/>
</dbReference>
<feature type="domain" description="YetF C-terminal" evidence="8">
    <location>
        <begin position="80"/>
        <end position="210"/>
    </location>
</feature>
<feature type="transmembrane region" description="Helical" evidence="7">
    <location>
        <begin position="6"/>
        <end position="25"/>
    </location>
</feature>
<comment type="similarity">
    <text evidence="2">Belongs to the UPF0702 family.</text>
</comment>
<feature type="transmembrane region" description="Helical" evidence="7">
    <location>
        <begin position="59"/>
        <end position="78"/>
    </location>
</feature>
<keyword evidence="10" id="KW-1185">Reference proteome</keyword>
<accession>A0A923EBB4</accession>
<evidence type="ECO:0000256" key="4">
    <source>
        <dbReference type="ARBA" id="ARBA00022692"/>
    </source>
</evidence>
<dbReference type="Pfam" id="PF04239">
    <property type="entry name" value="DUF421"/>
    <property type="match status" value="1"/>
</dbReference>
<organism evidence="9 10">
    <name type="scientific">Clostridium tetanomorphum</name>
    <dbReference type="NCBI Taxonomy" id="1553"/>
    <lineage>
        <taxon>Bacteria</taxon>
        <taxon>Bacillati</taxon>
        <taxon>Bacillota</taxon>
        <taxon>Clostridia</taxon>
        <taxon>Eubacteriales</taxon>
        <taxon>Clostridiaceae</taxon>
        <taxon>Clostridium</taxon>
    </lineage>
</organism>
<dbReference type="InterPro" id="IPR023090">
    <property type="entry name" value="UPF0702_alpha/beta_dom_sf"/>
</dbReference>
<name>A0A923EBB4_CLOTT</name>
<reference evidence="9 10" key="1">
    <citation type="submission" date="2020-04" db="EMBL/GenBank/DDBJ databases">
        <title>Genomic insights into acetone-butanol-ethanol (ABE) fermentation by sequencing solventogenic clostridia strains.</title>
        <authorList>
            <person name="Brown S."/>
        </authorList>
    </citation>
    <scope>NUCLEOTIDE SEQUENCE [LARGE SCALE GENOMIC DNA]</scope>
    <source>
        <strain evidence="9 10">DJ011</strain>
    </source>
</reference>
<comment type="caution">
    <text evidence="9">The sequence shown here is derived from an EMBL/GenBank/DDBJ whole genome shotgun (WGS) entry which is preliminary data.</text>
</comment>
<keyword evidence="5 7" id="KW-1133">Transmembrane helix</keyword>
<sequence length="230" mass="25571">MEIIIYIIRSIIMLLVSWTGVKLIGKKSIAEMTSYDLAAIMLLTTVAAEPLVYKIMSKATVGVFAILVATVFLGNLSLKKFFYNIDAKPTIVITEGKIIEKELKKSRMNVPLLLSELRIKGYQNVSDVKYAIIEPSGKLSVIPDPQASPVTPKEMGIPTPSVNLSFPLIIDGEVDKINLDFFQKDEKWLLDQLKAFSVGSFDEILLAQYDSSGKLFVNLKNKEIKTPNIS</sequence>